<dbReference type="Gene3D" id="3.40.50.720">
    <property type="entry name" value="NAD(P)-binding Rossmann-like Domain"/>
    <property type="match status" value="1"/>
</dbReference>
<dbReference type="InterPro" id="IPR036291">
    <property type="entry name" value="NAD(P)-bd_dom_sf"/>
</dbReference>
<dbReference type="GO" id="GO:0051287">
    <property type="term" value="F:NAD binding"/>
    <property type="evidence" value="ECO:0007669"/>
    <property type="project" value="InterPro"/>
</dbReference>
<dbReference type="HAMAP" id="MF_00150">
    <property type="entry name" value="ArgC_type1"/>
    <property type="match status" value="1"/>
</dbReference>
<evidence type="ECO:0000256" key="8">
    <source>
        <dbReference type="PROSITE-ProRule" id="PRU10010"/>
    </source>
</evidence>
<dbReference type="SUPFAM" id="SSF55347">
    <property type="entry name" value="Glyceraldehyde-3-phosphate dehydrogenase-like, C-terminal domain"/>
    <property type="match status" value="1"/>
</dbReference>
<dbReference type="Pfam" id="PF22698">
    <property type="entry name" value="Semialdhyde_dhC_1"/>
    <property type="match status" value="1"/>
</dbReference>
<reference evidence="10 11" key="1">
    <citation type="submission" date="2018-11" db="EMBL/GenBank/DDBJ databases">
        <authorList>
            <person name="Kleinhagauer T."/>
            <person name="Glaeser S.P."/>
            <person name="Spergser J."/>
            <person name="Ruckert C."/>
            <person name="Kaempfer P."/>
            <person name="Busse H.-J."/>
        </authorList>
    </citation>
    <scope>NUCLEOTIDE SEQUENCE [LARGE SCALE GENOMIC DNA]</scope>
    <source>
        <strain evidence="10 11">W8</strain>
    </source>
</reference>
<dbReference type="Gene3D" id="3.30.360.10">
    <property type="entry name" value="Dihydrodipicolinate Reductase, domain 2"/>
    <property type="match status" value="1"/>
</dbReference>
<evidence type="ECO:0000256" key="3">
    <source>
        <dbReference type="ARBA" id="ARBA00022605"/>
    </source>
</evidence>
<comment type="catalytic activity">
    <reaction evidence="6 7">
        <text>N-acetyl-L-glutamate 5-semialdehyde + phosphate + NADP(+) = N-acetyl-L-glutamyl 5-phosphate + NADPH + H(+)</text>
        <dbReference type="Rhea" id="RHEA:21588"/>
        <dbReference type="ChEBI" id="CHEBI:15378"/>
        <dbReference type="ChEBI" id="CHEBI:29123"/>
        <dbReference type="ChEBI" id="CHEBI:43474"/>
        <dbReference type="ChEBI" id="CHEBI:57783"/>
        <dbReference type="ChEBI" id="CHEBI:57936"/>
        <dbReference type="ChEBI" id="CHEBI:58349"/>
        <dbReference type="EC" id="1.2.1.38"/>
    </reaction>
</comment>
<gene>
    <name evidence="7 10" type="primary">argC</name>
    <name evidence="10" type="ORF">CGERO_05145</name>
</gene>
<evidence type="ECO:0000256" key="6">
    <source>
        <dbReference type="ARBA" id="ARBA00050557"/>
    </source>
</evidence>
<dbReference type="PANTHER" id="PTHR32338">
    <property type="entry name" value="N-ACETYL-GAMMA-GLUTAMYL-PHOSPHATE REDUCTASE, CHLOROPLASTIC-RELATED-RELATED"/>
    <property type="match status" value="1"/>
</dbReference>
<sequence length="356" mass="36626">MVQVSADSQTSTRIAVVGATGYAGGEILRLLLDHPGVKSGELSIGSLMAGSSAGTPVSDAMPHLIALADRTIEALDLEKLAEHDVVFLGLPHGHSAEIAKQLPEGMVIIDCAADFRLRQQSDWDTFYGGDYAGAWPYGIPEMPGHREQIAQSARVAVPGCFPTGATLALWPAVQAGLIEPKVSVVSITGVSGGGKKASVGLLGAETMGSLKAYNTAGKHRHNPEIVQNLTEVGGEGVQLSFTPVLAPLPRGILTTATAPLAAGVDEATLRAAYEQAYADEAFVHLLAPGVQPQTQAVLGSNACHVQVEVDQRAGTVLLTSAIDNLCKGTAGAAVQCMNLCLGIEETAGLSIAGVAP</sequence>
<dbReference type="OrthoDB" id="9801289at2"/>
<keyword evidence="7" id="KW-0963">Cytoplasm</keyword>
<dbReference type="SUPFAM" id="SSF51735">
    <property type="entry name" value="NAD(P)-binding Rossmann-fold domains"/>
    <property type="match status" value="1"/>
</dbReference>
<dbReference type="InterPro" id="IPR000534">
    <property type="entry name" value="Semialdehyde_DH_NAD-bd"/>
</dbReference>
<dbReference type="CDD" id="cd23934">
    <property type="entry name" value="AGPR_1_C"/>
    <property type="match status" value="1"/>
</dbReference>
<dbReference type="RefSeq" id="WP_123933863.1">
    <property type="nucleotide sequence ID" value="NZ_CP033897.1"/>
</dbReference>
<dbReference type="UniPathway" id="UPA00068">
    <property type="reaction ID" value="UER00108"/>
</dbReference>
<keyword evidence="11" id="KW-1185">Reference proteome</keyword>
<evidence type="ECO:0000256" key="1">
    <source>
        <dbReference type="ARBA" id="ARBA00004862"/>
    </source>
</evidence>
<dbReference type="PANTHER" id="PTHR32338:SF10">
    <property type="entry name" value="N-ACETYL-GAMMA-GLUTAMYL-PHOSPHATE REDUCTASE, CHLOROPLASTIC-RELATED"/>
    <property type="match status" value="1"/>
</dbReference>
<dbReference type="InterPro" id="IPR058924">
    <property type="entry name" value="AGPR_dimerisation_dom"/>
</dbReference>
<comment type="function">
    <text evidence="7">Catalyzes the NADPH-dependent reduction of N-acetyl-5-glutamyl phosphate to yield N-acetyl-L-glutamate 5-semialdehyde.</text>
</comment>
<comment type="subcellular location">
    <subcellularLocation>
        <location evidence="7">Cytoplasm</location>
    </subcellularLocation>
</comment>
<evidence type="ECO:0000256" key="7">
    <source>
        <dbReference type="HAMAP-Rule" id="MF_00150"/>
    </source>
</evidence>
<dbReference type="GO" id="GO:0003942">
    <property type="term" value="F:N-acetyl-gamma-glutamyl-phosphate reductase activity"/>
    <property type="evidence" value="ECO:0007669"/>
    <property type="project" value="UniProtKB-UniRule"/>
</dbReference>
<protein>
    <recommendedName>
        <fullName evidence="7">N-acetyl-gamma-glutamyl-phosphate reductase</fullName>
        <shortName evidence="7">AGPR</shortName>
        <ecNumber evidence="7">1.2.1.38</ecNumber>
    </recommendedName>
    <alternativeName>
        <fullName evidence="7">N-acetyl-glutamate semialdehyde dehydrogenase</fullName>
        <shortName evidence="7">NAGSA dehydrogenase</shortName>
    </alternativeName>
</protein>
<dbReference type="GO" id="GO:0070401">
    <property type="term" value="F:NADP+ binding"/>
    <property type="evidence" value="ECO:0007669"/>
    <property type="project" value="InterPro"/>
</dbReference>
<dbReference type="InterPro" id="IPR000706">
    <property type="entry name" value="AGPR_type-1"/>
</dbReference>
<name>A0A3G6IZX5_9CORY</name>
<dbReference type="EC" id="1.2.1.38" evidence="7"/>
<organism evidence="10 11">
    <name type="scientific">Corynebacterium gerontici</name>
    <dbReference type="NCBI Taxonomy" id="2079234"/>
    <lineage>
        <taxon>Bacteria</taxon>
        <taxon>Bacillati</taxon>
        <taxon>Actinomycetota</taxon>
        <taxon>Actinomycetes</taxon>
        <taxon>Mycobacteriales</taxon>
        <taxon>Corynebacteriaceae</taxon>
        <taxon>Corynebacterium</taxon>
    </lineage>
</organism>
<evidence type="ECO:0000313" key="10">
    <source>
        <dbReference type="EMBL" id="AZA11341.1"/>
    </source>
</evidence>
<feature type="domain" description="Semialdehyde dehydrogenase NAD-binding" evidence="9">
    <location>
        <begin position="13"/>
        <end position="150"/>
    </location>
</feature>
<dbReference type="InterPro" id="IPR023013">
    <property type="entry name" value="AGPR_AS"/>
</dbReference>
<dbReference type="NCBIfam" id="TIGR01850">
    <property type="entry name" value="argC"/>
    <property type="match status" value="1"/>
</dbReference>
<evidence type="ECO:0000313" key="11">
    <source>
        <dbReference type="Proteomes" id="UP000271587"/>
    </source>
</evidence>
<dbReference type="KEGG" id="cgk:CGERO_05145"/>
<dbReference type="GO" id="GO:0006526">
    <property type="term" value="P:L-arginine biosynthetic process"/>
    <property type="evidence" value="ECO:0007669"/>
    <property type="project" value="UniProtKB-UniRule"/>
</dbReference>
<keyword evidence="3 7" id="KW-0028">Amino-acid biosynthesis</keyword>
<dbReference type="PROSITE" id="PS01224">
    <property type="entry name" value="ARGC"/>
    <property type="match status" value="1"/>
</dbReference>
<comment type="similarity">
    <text evidence="7">Belongs to the NAGSA dehydrogenase family. Type 1 subfamily.</text>
</comment>
<dbReference type="InterPro" id="IPR050085">
    <property type="entry name" value="AGPR"/>
</dbReference>
<dbReference type="FunFam" id="3.30.360.10:FF:000014">
    <property type="entry name" value="N-acetyl-gamma-glutamyl-phosphate reductase"/>
    <property type="match status" value="1"/>
</dbReference>
<evidence type="ECO:0000259" key="9">
    <source>
        <dbReference type="SMART" id="SM00859"/>
    </source>
</evidence>
<feature type="active site" evidence="7 8">
    <location>
        <position position="160"/>
    </location>
</feature>
<keyword evidence="5 7" id="KW-0560">Oxidoreductase</keyword>
<evidence type="ECO:0000256" key="5">
    <source>
        <dbReference type="ARBA" id="ARBA00023002"/>
    </source>
</evidence>
<keyword evidence="4 7" id="KW-0521">NADP</keyword>
<dbReference type="AlphaFoldDB" id="A0A3G6IZX5"/>
<dbReference type="SMART" id="SM00859">
    <property type="entry name" value="Semialdhyde_dh"/>
    <property type="match status" value="1"/>
</dbReference>
<dbReference type="Pfam" id="PF01118">
    <property type="entry name" value="Semialdhyde_dh"/>
    <property type="match status" value="1"/>
</dbReference>
<dbReference type="EMBL" id="CP033897">
    <property type="protein sequence ID" value="AZA11341.1"/>
    <property type="molecule type" value="Genomic_DNA"/>
</dbReference>
<evidence type="ECO:0000256" key="4">
    <source>
        <dbReference type="ARBA" id="ARBA00022857"/>
    </source>
</evidence>
<proteinExistence type="inferred from homology"/>
<comment type="pathway">
    <text evidence="1 7">Amino-acid biosynthesis; L-arginine biosynthesis; N(2)-acetyl-L-ornithine from L-glutamate: step 3/4.</text>
</comment>
<keyword evidence="2 7" id="KW-0055">Arginine biosynthesis</keyword>
<evidence type="ECO:0000256" key="2">
    <source>
        <dbReference type="ARBA" id="ARBA00022571"/>
    </source>
</evidence>
<dbReference type="GO" id="GO:0005737">
    <property type="term" value="C:cytoplasm"/>
    <property type="evidence" value="ECO:0007669"/>
    <property type="project" value="UniProtKB-SubCell"/>
</dbReference>
<dbReference type="Proteomes" id="UP000271587">
    <property type="component" value="Chromosome"/>
</dbReference>
<dbReference type="CDD" id="cd24148">
    <property type="entry name" value="AGPR_1_actinobacAGPR_like"/>
    <property type="match status" value="1"/>
</dbReference>
<accession>A0A3G6IZX5</accession>